<sequence length="357" mass="40998">MATKIAMGYKFIPTDRELVLHYLKAKAKGQPLPVEGLVNECNLYDDQELSKIFSKMRTKSKLYYYFTELKKKNGKGKRIDRMVGKGTWKGLNRGKPIHDNEGRLTGRKRSFDHINRESSEHSVWDMKKYSLEGVSLEDDQLIKDKTYVLCAIKMKRRRAEIKQQEQPVDDFDIDHYSVEDDQPTPIIQQEKQPTATVIQQEEQPTAVVIQQELAPPDDDDHFDWDQFVWDSTLAATPVIQQEEQPAAAVIQQEEQPTVAFIQQEQAQADDNGHFDWDQFVWDSTSAATPVIQQEEQPTAAVIQQELAQAGDNGHFDWDQFVWDSTLAATPVIQQLDVADDDLIDLDQFDWNSTLPSL</sequence>
<gene>
    <name evidence="1" type="ORF">LOK49_LG13G02869</name>
</gene>
<organism evidence="1 2">
    <name type="scientific">Camellia lanceoleosa</name>
    <dbReference type="NCBI Taxonomy" id="1840588"/>
    <lineage>
        <taxon>Eukaryota</taxon>
        <taxon>Viridiplantae</taxon>
        <taxon>Streptophyta</taxon>
        <taxon>Embryophyta</taxon>
        <taxon>Tracheophyta</taxon>
        <taxon>Spermatophyta</taxon>
        <taxon>Magnoliopsida</taxon>
        <taxon>eudicotyledons</taxon>
        <taxon>Gunneridae</taxon>
        <taxon>Pentapetalae</taxon>
        <taxon>asterids</taxon>
        <taxon>Ericales</taxon>
        <taxon>Theaceae</taxon>
        <taxon>Camellia</taxon>
    </lineage>
</organism>
<keyword evidence="2" id="KW-1185">Reference proteome</keyword>
<accession>A0ACC0FHA2</accession>
<dbReference type="EMBL" id="CM045771">
    <property type="protein sequence ID" value="KAI7988136.1"/>
    <property type="molecule type" value="Genomic_DNA"/>
</dbReference>
<evidence type="ECO:0000313" key="2">
    <source>
        <dbReference type="Proteomes" id="UP001060215"/>
    </source>
</evidence>
<dbReference type="Proteomes" id="UP001060215">
    <property type="component" value="Chromosome 14"/>
</dbReference>
<evidence type="ECO:0000313" key="1">
    <source>
        <dbReference type="EMBL" id="KAI7988136.1"/>
    </source>
</evidence>
<protein>
    <submittedName>
        <fullName evidence="1">NAC domain containing protein 50</fullName>
    </submittedName>
</protein>
<proteinExistence type="predicted"/>
<name>A0ACC0FHA2_9ERIC</name>
<comment type="caution">
    <text evidence="1">The sequence shown here is derived from an EMBL/GenBank/DDBJ whole genome shotgun (WGS) entry which is preliminary data.</text>
</comment>
<reference evidence="1 2" key="1">
    <citation type="journal article" date="2022" name="Plant J.">
        <title>Chromosome-level genome of Camellia lanceoleosa provides a valuable resource for understanding genome evolution and self-incompatibility.</title>
        <authorList>
            <person name="Gong W."/>
            <person name="Xiao S."/>
            <person name="Wang L."/>
            <person name="Liao Z."/>
            <person name="Chang Y."/>
            <person name="Mo W."/>
            <person name="Hu G."/>
            <person name="Li W."/>
            <person name="Zhao G."/>
            <person name="Zhu H."/>
            <person name="Hu X."/>
            <person name="Ji K."/>
            <person name="Xiang X."/>
            <person name="Song Q."/>
            <person name="Yuan D."/>
            <person name="Jin S."/>
            <person name="Zhang L."/>
        </authorList>
    </citation>
    <scope>NUCLEOTIDE SEQUENCE [LARGE SCALE GENOMIC DNA]</scope>
    <source>
        <strain evidence="1">SQ_2022a</strain>
    </source>
</reference>